<gene>
    <name evidence="10" type="ORF">SH1V18_25820</name>
</gene>
<evidence type="ECO:0000256" key="7">
    <source>
        <dbReference type="ARBA" id="ARBA00022989"/>
    </source>
</evidence>
<protein>
    <submittedName>
        <fullName evidence="10">Peptidase A8</fullName>
    </submittedName>
</protein>
<keyword evidence="2" id="KW-1003">Cell membrane</keyword>
<feature type="transmembrane region" description="Helical" evidence="9">
    <location>
        <begin position="63"/>
        <end position="84"/>
    </location>
</feature>
<keyword evidence="11" id="KW-1185">Reference proteome</keyword>
<keyword evidence="8 9" id="KW-0472">Membrane</keyword>
<dbReference type="AlphaFoldDB" id="A0A9W5YAW2"/>
<keyword evidence="5" id="KW-0064">Aspartyl protease</keyword>
<dbReference type="PANTHER" id="PTHR33695">
    <property type="entry name" value="LIPOPROTEIN SIGNAL PEPTIDASE"/>
    <property type="match status" value="1"/>
</dbReference>
<keyword evidence="6" id="KW-0378">Hydrolase</keyword>
<evidence type="ECO:0000313" key="10">
    <source>
        <dbReference type="EMBL" id="GKX30102.1"/>
    </source>
</evidence>
<accession>A0A9W5YAW2</accession>
<evidence type="ECO:0000256" key="2">
    <source>
        <dbReference type="ARBA" id="ARBA00022475"/>
    </source>
</evidence>
<dbReference type="RefSeq" id="WP_281815998.1">
    <property type="nucleotide sequence ID" value="NZ_BRLB01000007.1"/>
</dbReference>
<keyword evidence="4 9" id="KW-0812">Transmembrane</keyword>
<dbReference type="InterPro" id="IPR001872">
    <property type="entry name" value="Peptidase_A8"/>
</dbReference>
<feature type="transmembrane region" description="Helical" evidence="9">
    <location>
        <begin position="96"/>
        <end position="115"/>
    </location>
</feature>
<dbReference type="Proteomes" id="UP001144256">
    <property type="component" value="Unassembled WGS sequence"/>
</dbReference>
<dbReference type="EMBL" id="BRLB01000007">
    <property type="protein sequence ID" value="GKX30102.1"/>
    <property type="molecule type" value="Genomic_DNA"/>
</dbReference>
<evidence type="ECO:0000256" key="6">
    <source>
        <dbReference type="ARBA" id="ARBA00022801"/>
    </source>
</evidence>
<dbReference type="Pfam" id="PF01252">
    <property type="entry name" value="Peptidase_A8"/>
    <property type="match status" value="1"/>
</dbReference>
<proteinExistence type="inferred from homology"/>
<evidence type="ECO:0000256" key="4">
    <source>
        <dbReference type="ARBA" id="ARBA00022692"/>
    </source>
</evidence>
<keyword evidence="3" id="KW-0645">Protease</keyword>
<dbReference type="GO" id="GO:0006508">
    <property type="term" value="P:proteolysis"/>
    <property type="evidence" value="ECO:0007669"/>
    <property type="project" value="UniProtKB-KW"/>
</dbReference>
<comment type="caution">
    <text evidence="10">The sequence shown here is derived from an EMBL/GenBank/DDBJ whole genome shotgun (WGS) entry which is preliminary data.</text>
</comment>
<name>A0A9W5YAW2_9FIRM</name>
<evidence type="ECO:0000256" key="3">
    <source>
        <dbReference type="ARBA" id="ARBA00022670"/>
    </source>
</evidence>
<evidence type="ECO:0000256" key="1">
    <source>
        <dbReference type="ARBA" id="ARBA00006139"/>
    </source>
</evidence>
<evidence type="ECO:0000313" key="11">
    <source>
        <dbReference type="Proteomes" id="UP001144256"/>
    </source>
</evidence>
<feature type="transmembrane region" description="Helical" evidence="9">
    <location>
        <begin position="127"/>
        <end position="149"/>
    </location>
</feature>
<feature type="transmembrane region" description="Helical" evidence="9">
    <location>
        <begin position="6"/>
        <end position="24"/>
    </location>
</feature>
<evidence type="ECO:0000256" key="8">
    <source>
        <dbReference type="ARBA" id="ARBA00023136"/>
    </source>
</evidence>
<sequence>MKKRTISFWIITLIAMDQIIKLIIKQYYFQKDINILGGLVYFRPVINTSYSWFNSLFDLGVGYYSHIIFNILTIILMLVAINYIYYYNNNSTLTDIITILFISGAICSLIDKIFYGGSLDFIYLRSLFTFDIKDCYVSGGLVISFYTIYKYRDQIDNFKIKNIIVHYKKRL</sequence>
<dbReference type="GO" id="GO:0004190">
    <property type="term" value="F:aspartic-type endopeptidase activity"/>
    <property type="evidence" value="ECO:0007669"/>
    <property type="project" value="UniProtKB-KW"/>
</dbReference>
<evidence type="ECO:0000256" key="9">
    <source>
        <dbReference type="SAM" id="Phobius"/>
    </source>
</evidence>
<dbReference type="PANTHER" id="PTHR33695:SF1">
    <property type="entry name" value="LIPOPROTEIN SIGNAL PEPTIDASE"/>
    <property type="match status" value="1"/>
</dbReference>
<keyword evidence="7 9" id="KW-1133">Transmembrane helix</keyword>
<dbReference type="GO" id="GO:0016020">
    <property type="term" value="C:membrane"/>
    <property type="evidence" value="ECO:0007669"/>
    <property type="project" value="InterPro"/>
</dbReference>
<reference evidence="10" key="1">
    <citation type="submission" date="2022-06" db="EMBL/GenBank/DDBJ databases">
        <title>Vallitalea longa sp. nov., an anaerobic bacterium isolated from marine sediment.</title>
        <authorList>
            <person name="Hirano S."/>
            <person name="Terahara T."/>
            <person name="Mori K."/>
            <person name="Hamada M."/>
            <person name="Matsumoto R."/>
            <person name="Kobayashi T."/>
        </authorList>
    </citation>
    <scope>NUCLEOTIDE SEQUENCE</scope>
    <source>
        <strain evidence="10">SH18-1</strain>
    </source>
</reference>
<organism evidence="10 11">
    <name type="scientific">Vallitalea longa</name>
    <dbReference type="NCBI Taxonomy" id="2936439"/>
    <lineage>
        <taxon>Bacteria</taxon>
        <taxon>Bacillati</taxon>
        <taxon>Bacillota</taxon>
        <taxon>Clostridia</taxon>
        <taxon>Lachnospirales</taxon>
        <taxon>Vallitaleaceae</taxon>
        <taxon>Vallitalea</taxon>
    </lineage>
</organism>
<comment type="similarity">
    <text evidence="1">Belongs to the peptidase A8 family.</text>
</comment>
<evidence type="ECO:0000256" key="5">
    <source>
        <dbReference type="ARBA" id="ARBA00022750"/>
    </source>
</evidence>